<dbReference type="PANTHER" id="PTHR45339">
    <property type="entry name" value="HYBRID SIGNAL TRANSDUCTION HISTIDINE KINASE J"/>
    <property type="match status" value="1"/>
</dbReference>
<evidence type="ECO:0000256" key="10">
    <source>
        <dbReference type="SAM" id="Phobius"/>
    </source>
</evidence>
<reference evidence="14" key="1">
    <citation type="submission" date="2021-08" db="EMBL/GenBank/DDBJ databases">
        <title>WGS assembly of Ceratopteris richardii.</title>
        <authorList>
            <person name="Marchant D.B."/>
            <person name="Chen G."/>
            <person name="Jenkins J."/>
            <person name="Shu S."/>
            <person name="Leebens-Mack J."/>
            <person name="Grimwood J."/>
            <person name="Schmutz J."/>
            <person name="Soltis P."/>
            <person name="Soltis D."/>
            <person name="Chen Z.-H."/>
        </authorList>
    </citation>
    <scope>NUCLEOTIDE SEQUENCE</scope>
    <source>
        <strain evidence="14">Whitten #5841</strain>
        <tissue evidence="14">Leaf</tissue>
    </source>
</reference>
<dbReference type="PRINTS" id="PR00344">
    <property type="entry name" value="BCTRLSENSOR"/>
</dbReference>
<dbReference type="SMART" id="SM00448">
    <property type="entry name" value="REC"/>
    <property type="match status" value="2"/>
</dbReference>
<dbReference type="PROSITE" id="PS50110">
    <property type="entry name" value="RESPONSE_REGULATORY"/>
    <property type="match status" value="2"/>
</dbReference>
<gene>
    <name evidence="14" type="ORF">KP509_12G006200</name>
</gene>
<comment type="catalytic activity">
    <reaction evidence="1">
        <text>ATP + protein L-histidine = ADP + protein N-phospho-L-histidine.</text>
        <dbReference type="EC" id="2.7.13.3"/>
    </reaction>
</comment>
<dbReference type="InterPro" id="IPR001789">
    <property type="entry name" value="Sig_transdc_resp-reg_receiver"/>
</dbReference>
<feature type="domain" description="HAMP" evidence="13">
    <location>
        <begin position="368"/>
        <end position="423"/>
    </location>
</feature>
<keyword evidence="4" id="KW-0808">Transferase</keyword>
<dbReference type="OMA" id="MRTHNEM"/>
<keyword evidence="5" id="KW-0547">Nucleotide-binding</keyword>
<dbReference type="GO" id="GO:0005524">
    <property type="term" value="F:ATP binding"/>
    <property type="evidence" value="ECO:0007669"/>
    <property type="project" value="UniProtKB-KW"/>
</dbReference>
<dbReference type="Pfam" id="PF02518">
    <property type="entry name" value="HATPase_c"/>
    <property type="match status" value="1"/>
</dbReference>
<dbReference type="Proteomes" id="UP000825935">
    <property type="component" value="Chromosome 12"/>
</dbReference>
<dbReference type="GO" id="GO:0000155">
    <property type="term" value="F:phosphorelay sensor kinase activity"/>
    <property type="evidence" value="ECO:0007669"/>
    <property type="project" value="InterPro"/>
</dbReference>
<dbReference type="Gene3D" id="3.30.565.10">
    <property type="entry name" value="Histidine kinase-like ATPase, C-terminal domain"/>
    <property type="match status" value="1"/>
</dbReference>
<dbReference type="SUPFAM" id="SSF55874">
    <property type="entry name" value="ATPase domain of HSP90 chaperone/DNA topoisomerase II/histidine kinase"/>
    <property type="match status" value="1"/>
</dbReference>
<dbReference type="SUPFAM" id="SSF47384">
    <property type="entry name" value="Homodimeric domain of signal transducing histidine kinase"/>
    <property type="match status" value="1"/>
</dbReference>
<dbReference type="FunFam" id="3.30.565.10:FF:000010">
    <property type="entry name" value="Sensor histidine kinase RcsC"/>
    <property type="match status" value="1"/>
</dbReference>
<dbReference type="FunFam" id="1.10.287.130:FF:000002">
    <property type="entry name" value="Two-component osmosensing histidine kinase"/>
    <property type="match status" value="1"/>
</dbReference>
<dbReference type="PANTHER" id="PTHR45339:SF3">
    <property type="entry name" value="HISTIDINE KINASE"/>
    <property type="match status" value="1"/>
</dbReference>
<dbReference type="EMBL" id="CM035417">
    <property type="protein sequence ID" value="KAH7422385.1"/>
    <property type="molecule type" value="Genomic_DNA"/>
</dbReference>
<dbReference type="AlphaFoldDB" id="A0A8T2TIC9"/>
<evidence type="ECO:0000313" key="15">
    <source>
        <dbReference type="Proteomes" id="UP000825935"/>
    </source>
</evidence>
<dbReference type="InterPro" id="IPR004358">
    <property type="entry name" value="Sig_transdc_His_kin-like_C"/>
</dbReference>
<dbReference type="PROSITE" id="PS50109">
    <property type="entry name" value="HIS_KIN"/>
    <property type="match status" value="1"/>
</dbReference>
<feature type="domain" description="Response regulatory" evidence="12">
    <location>
        <begin position="715"/>
        <end position="878"/>
    </location>
</feature>
<dbReference type="SMART" id="SM00304">
    <property type="entry name" value="HAMP"/>
    <property type="match status" value="1"/>
</dbReference>
<protein>
    <recommendedName>
        <fullName evidence="2">histidine kinase</fullName>
        <ecNumber evidence="2">2.7.13.3</ecNumber>
    </recommendedName>
</protein>
<dbReference type="GO" id="GO:0016020">
    <property type="term" value="C:membrane"/>
    <property type="evidence" value="ECO:0007669"/>
    <property type="project" value="InterPro"/>
</dbReference>
<dbReference type="Gene3D" id="1.10.287.130">
    <property type="match status" value="1"/>
</dbReference>
<dbReference type="Pfam" id="PF00672">
    <property type="entry name" value="HAMP"/>
    <property type="match status" value="1"/>
</dbReference>
<dbReference type="InterPro" id="IPR003660">
    <property type="entry name" value="HAMP_dom"/>
</dbReference>
<keyword evidence="8" id="KW-0902">Two-component regulatory system</keyword>
<feature type="domain" description="Histidine kinase" evidence="11">
    <location>
        <begin position="477"/>
        <end position="700"/>
    </location>
</feature>
<keyword evidence="7" id="KW-0067">ATP-binding</keyword>
<dbReference type="CDD" id="cd16922">
    <property type="entry name" value="HATPase_EvgS-ArcB-TorS-like"/>
    <property type="match status" value="1"/>
</dbReference>
<feature type="transmembrane region" description="Helical" evidence="10">
    <location>
        <begin position="73"/>
        <end position="94"/>
    </location>
</feature>
<evidence type="ECO:0000256" key="8">
    <source>
        <dbReference type="ARBA" id="ARBA00023012"/>
    </source>
</evidence>
<evidence type="ECO:0000259" key="11">
    <source>
        <dbReference type="PROSITE" id="PS50109"/>
    </source>
</evidence>
<dbReference type="Gene3D" id="3.40.50.2300">
    <property type="match status" value="2"/>
</dbReference>
<dbReference type="Pfam" id="PF00072">
    <property type="entry name" value="Response_reg"/>
    <property type="match status" value="1"/>
</dbReference>
<dbReference type="CDD" id="cd17546">
    <property type="entry name" value="REC_hyHK_CKI1_RcsC-like"/>
    <property type="match status" value="1"/>
</dbReference>
<comment type="caution">
    <text evidence="14">The sequence shown here is derived from an EMBL/GenBank/DDBJ whole genome shotgun (WGS) entry which is preliminary data.</text>
</comment>
<dbReference type="InterPro" id="IPR003661">
    <property type="entry name" value="HisK_dim/P_dom"/>
</dbReference>
<keyword evidence="6" id="KW-0418">Kinase</keyword>
<evidence type="ECO:0000313" key="14">
    <source>
        <dbReference type="EMBL" id="KAH7422382.1"/>
    </source>
</evidence>
<keyword evidence="10" id="KW-1133">Transmembrane helix</keyword>
<organism evidence="14 15">
    <name type="scientific">Ceratopteris richardii</name>
    <name type="common">Triangle waterfern</name>
    <dbReference type="NCBI Taxonomy" id="49495"/>
    <lineage>
        <taxon>Eukaryota</taxon>
        <taxon>Viridiplantae</taxon>
        <taxon>Streptophyta</taxon>
        <taxon>Embryophyta</taxon>
        <taxon>Tracheophyta</taxon>
        <taxon>Polypodiopsida</taxon>
        <taxon>Polypodiidae</taxon>
        <taxon>Polypodiales</taxon>
        <taxon>Pteridineae</taxon>
        <taxon>Pteridaceae</taxon>
        <taxon>Parkerioideae</taxon>
        <taxon>Ceratopteris</taxon>
    </lineage>
</organism>
<keyword evidence="15" id="KW-1185">Reference proteome</keyword>
<dbReference type="InterPro" id="IPR011006">
    <property type="entry name" value="CheY-like_superfamily"/>
</dbReference>
<keyword evidence="10" id="KW-0812">Transmembrane</keyword>
<evidence type="ECO:0000256" key="9">
    <source>
        <dbReference type="PROSITE-ProRule" id="PRU00169"/>
    </source>
</evidence>
<evidence type="ECO:0000256" key="4">
    <source>
        <dbReference type="ARBA" id="ARBA00022679"/>
    </source>
</evidence>
<evidence type="ECO:0000256" key="7">
    <source>
        <dbReference type="ARBA" id="ARBA00022840"/>
    </source>
</evidence>
<dbReference type="Gene3D" id="6.10.340.10">
    <property type="match status" value="1"/>
</dbReference>
<sequence length="1043" mass="115107">MAQVNNMRQGCSCTTCFGLHWSAKTPLRVSAADLALSERSSIDIGPREDLSDDFANDTGSNTRRLRASICLKLTVFVGFLVIVASGIPALVLWLKAHEQLVEEIDRRLLTVSTLRQEQLKDYLTSETDKAGLIATRVLIVDYLFNTTGNNRTLAEVDLKSAVSVISDFLHAAVYDNTGELVISTGELKPRNVLQPEDIVSIRTENIQFGYPSRTSIGWMYNISTAIYRRKQLVGVLLTWVNATKLERLVYDGTGLQGTGELLIGMPEDSHTVRLLFPPLQNPRVTKLPLDGAMAEAINGRTGILRQEDYNHIQVIAAYRPVGFMHWGLLAKLEVREAYAPVRNVRLVIIVTIAVLVSLGFMASLGLAKIFTSPIIELGKAAASLGQGNMNTRVRKGTILLRDEIADLKDIFNSMAQQISSHQLILEQKVRERTLDLARANDGLAKEVEERKRIEGELEKAKDLAIAANRSKSEFLANMSHEIRTPLNAIINFTELCLGTQITPEQHEYLDYVRFSAQHLLRLITDILDFSKIEAGKLEMEEMQFSLFDQIEHAVTVLGARAFKAGLELCYRIDVGVPDLIIGDPGRLLQIFVNLIGNGIKFTKEGEVVIRASVKSRTQDSVELIFSVKDTGLGIPESKQSLLFKAFSQVDSSTQRVYGGTGLGLVISAKLASAMGGEMWVESEGAEHRGSTFWFTAHFRIPQTSTLIAPSFKDAFVLVVDDNQTSQGILVDMLENWQILANGVGTVETAKLSLQRAAASGRPYNVVVLDMWLNGSDAGELVKFIQTNPGLLKPYTVTNTPTATLREHCEDSMENAPVQNEMVPIQEPPRSTPDDSLPIIMLTSVNLADVTKCKELGAKFHISKPVRRSSFVRVLKSALGTQNECTDVEAQVSEGCESIERSLHILVVEDNIVNQKVAAKLLKKWGHTFVLACNGAEAAEKSTKEVFDLILMDVQMPVCDGFEATARIREIEKNNNARRTPIVAMTAHAMSGDGDRCISAGMDFYISKPLNARKLEELIQSVAMGSIRGRSCPSPFCDDIVKYL</sequence>
<dbReference type="EC" id="2.7.13.3" evidence="2"/>
<dbReference type="CDD" id="cd06225">
    <property type="entry name" value="HAMP"/>
    <property type="match status" value="1"/>
</dbReference>
<keyword evidence="10" id="KW-0472">Membrane</keyword>
<dbReference type="EMBL" id="CM035417">
    <property type="protein sequence ID" value="KAH7422382.1"/>
    <property type="molecule type" value="Genomic_DNA"/>
</dbReference>
<dbReference type="InterPro" id="IPR003594">
    <property type="entry name" value="HATPase_dom"/>
</dbReference>
<dbReference type="SUPFAM" id="SSF52172">
    <property type="entry name" value="CheY-like"/>
    <property type="match status" value="2"/>
</dbReference>
<dbReference type="SMART" id="SM00388">
    <property type="entry name" value="HisKA"/>
    <property type="match status" value="1"/>
</dbReference>
<dbReference type="OrthoDB" id="10266508at2759"/>
<dbReference type="InterPro" id="IPR036097">
    <property type="entry name" value="HisK_dim/P_sf"/>
</dbReference>
<dbReference type="InterPro" id="IPR036890">
    <property type="entry name" value="HATPase_C_sf"/>
</dbReference>
<feature type="modified residue" description="4-aspartylphosphate" evidence="9">
    <location>
        <position position="769"/>
    </location>
</feature>
<dbReference type="EMBL" id="CM035417">
    <property type="protein sequence ID" value="KAH7422383.1"/>
    <property type="molecule type" value="Genomic_DNA"/>
</dbReference>
<dbReference type="Pfam" id="PF00512">
    <property type="entry name" value="HisKA"/>
    <property type="match status" value="1"/>
</dbReference>
<evidence type="ECO:0000259" key="13">
    <source>
        <dbReference type="PROSITE" id="PS50885"/>
    </source>
</evidence>
<proteinExistence type="predicted"/>
<feature type="domain" description="Response regulatory" evidence="12">
    <location>
        <begin position="903"/>
        <end position="1022"/>
    </location>
</feature>
<dbReference type="InterPro" id="IPR005467">
    <property type="entry name" value="His_kinase_dom"/>
</dbReference>
<evidence type="ECO:0000256" key="6">
    <source>
        <dbReference type="ARBA" id="ARBA00022777"/>
    </source>
</evidence>
<accession>A0A8T2TIC9</accession>
<feature type="modified residue" description="4-aspartylphosphate" evidence="9">
    <location>
        <position position="952"/>
    </location>
</feature>
<evidence type="ECO:0000256" key="5">
    <source>
        <dbReference type="ARBA" id="ARBA00022741"/>
    </source>
</evidence>
<dbReference type="CDD" id="cd00082">
    <property type="entry name" value="HisKA"/>
    <property type="match status" value="1"/>
</dbReference>
<evidence type="ECO:0000256" key="1">
    <source>
        <dbReference type="ARBA" id="ARBA00000085"/>
    </source>
</evidence>
<evidence type="ECO:0000256" key="3">
    <source>
        <dbReference type="ARBA" id="ARBA00022553"/>
    </source>
</evidence>
<keyword evidence="3 9" id="KW-0597">Phosphoprotein</keyword>
<evidence type="ECO:0000259" key="12">
    <source>
        <dbReference type="PROSITE" id="PS50110"/>
    </source>
</evidence>
<evidence type="ECO:0000256" key="2">
    <source>
        <dbReference type="ARBA" id="ARBA00012438"/>
    </source>
</evidence>
<dbReference type="SMART" id="SM00387">
    <property type="entry name" value="HATPase_c"/>
    <property type="match status" value="1"/>
</dbReference>
<name>A0A8T2TIC9_CERRI</name>
<dbReference type="PROSITE" id="PS50885">
    <property type="entry name" value="HAMP"/>
    <property type="match status" value="1"/>
</dbReference>